<gene>
    <name evidence="1" type="ORF">GOBAR_AA11932</name>
</gene>
<sequence length="175" mass="19271">MVSTLLHQQGPRISFSARPSCTSDAQRYWCYPMLRHIEGAGGARWPRNTGWHMLPMVYEATIRPEAKGDGGSCCKRGGTGMIYSFLGTEHAMVSEFYLWDWEGTGTIHSLLGTEHVTVFKFYRLGLGRDSLCHFVYPGMARRSIAGIDRRGTTGNLTGGGGTDVRAYDGRGQCPG</sequence>
<organism evidence="1 2">
    <name type="scientific">Gossypium barbadense</name>
    <name type="common">Sea Island cotton</name>
    <name type="synonym">Hibiscus barbadensis</name>
    <dbReference type="NCBI Taxonomy" id="3634"/>
    <lineage>
        <taxon>Eukaryota</taxon>
        <taxon>Viridiplantae</taxon>
        <taxon>Streptophyta</taxon>
        <taxon>Embryophyta</taxon>
        <taxon>Tracheophyta</taxon>
        <taxon>Spermatophyta</taxon>
        <taxon>Magnoliopsida</taxon>
        <taxon>eudicotyledons</taxon>
        <taxon>Gunneridae</taxon>
        <taxon>Pentapetalae</taxon>
        <taxon>rosids</taxon>
        <taxon>malvids</taxon>
        <taxon>Malvales</taxon>
        <taxon>Malvaceae</taxon>
        <taxon>Malvoideae</taxon>
        <taxon>Gossypium</taxon>
    </lineage>
</organism>
<evidence type="ECO:0000313" key="2">
    <source>
        <dbReference type="Proteomes" id="UP000239757"/>
    </source>
</evidence>
<dbReference type="Proteomes" id="UP000239757">
    <property type="component" value="Unassembled WGS sequence"/>
</dbReference>
<dbReference type="EMBL" id="KZ663963">
    <property type="protein sequence ID" value="PPS08708.1"/>
    <property type="molecule type" value="Genomic_DNA"/>
</dbReference>
<accession>A0A2P5XZE4</accession>
<protein>
    <submittedName>
        <fullName evidence="1">Uncharacterized protein</fullName>
    </submittedName>
</protein>
<proteinExistence type="predicted"/>
<name>A0A2P5XZE4_GOSBA</name>
<dbReference type="AlphaFoldDB" id="A0A2P5XZE4"/>
<reference evidence="1 2" key="1">
    <citation type="submission" date="2015-01" db="EMBL/GenBank/DDBJ databases">
        <title>Genome of allotetraploid Gossypium barbadense reveals genomic plasticity and fiber elongation in cotton evolution.</title>
        <authorList>
            <person name="Chen X."/>
            <person name="Liu X."/>
            <person name="Zhao B."/>
            <person name="Zheng H."/>
            <person name="Hu Y."/>
            <person name="Lu G."/>
            <person name="Yang C."/>
            <person name="Chen J."/>
            <person name="Shan C."/>
            <person name="Zhang L."/>
            <person name="Zhou Y."/>
            <person name="Wang L."/>
            <person name="Guo W."/>
            <person name="Bai Y."/>
            <person name="Ruan J."/>
            <person name="Shangguan X."/>
            <person name="Mao Y."/>
            <person name="Jiang J."/>
            <person name="Zhu Y."/>
            <person name="Lei J."/>
            <person name="Kang H."/>
            <person name="Chen S."/>
            <person name="He X."/>
            <person name="Wang R."/>
            <person name="Wang Y."/>
            <person name="Chen J."/>
            <person name="Wang L."/>
            <person name="Yu S."/>
            <person name="Wang B."/>
            <person name="Wei J."/>
            <person name="Song S."/>
            <person name="Lu X."/>
            <person name="Gao Z."/>
            <person name="Gu W."/>
            <person name="Deng X."/>
            <person name="Ma D."/>
            <person name="Wang S."/>
            <person name="Liang W."/>
            <person name="Fang L."/>
            <person name="Cai C."/>
            <person name="Zhu X."/>
            <person name="Zhou B."/>
            <person name="Zhang Y."/>
            <person name="Chen Z."/>
            <person name="Xu S."/>
            <person name="Zhu R."/>
            <person name="Wang S."/>
            <person name="Zhang T."/>
            <person name="Zhao G."/>
        </authorList>
    </citation>
    <scope>NUCLEOTIDE SEQUENCE [LARGE SCALE GENOMIC DNA]</scope>
    <source>
        <strain evidence="2">cv. Xinhai21</strain>
        <tissue evidence="1">Leaf</tissue>
    </source>
</reference>
<evidence type="ECO:0000313" key="1">
    <source>
        <dbReference type="EMBL" id="PPS08708.1"/>
    </source>
</evidence>